<feature type="non-terminal residue" evidence="2">
    <location>
        <position position="106"/>
    </location>
</feature>
<evidence type="ECO:0000313" key="3">
    <source>
        <dbReference type="Proteomes" id="UP001219518"/>
    </source>
</evidence>
<dbReference type="EMBL" id="JAHWGI010001435">
    <property type="protein sequence ID" value="KAK3932346.1"/>
    <property type="molecule type" value="Genomic_DNA"/>
</dbReference>
<sequence length="106" mass="11987">CAGNSSSEKKLNSYKQNTRLCLFLSRRHRPTAWARTLGFARLCCCKQEKITFKYSLCVTFGDPVLQKKVYNVVMGHIISFKMSGLGTHADDADCRLNVDEDFTDSV</sequence>
<gene>
    <name evidence="1" type="ORF">KUF71_009996</name>
    <name evidence="2" type="ORF">KUF71_012419</name>
</gene>
<proteinExistence type="predicted"/>
<organism evidence="2 3">
    <name type="scientific">Frankliniella fusca</name>
    <dbReference type="NCBI Taxonomy" id="407009"/>
    <lineage>
        <taxon>Eukaryota</taxon>
        <taxon>Metazoa</taxon>
        <taxon>Ecdysozoa</taxon>
        <taxon>Arthropoda</taxon>
        <taxon>Hexapoda</taxon>
        <taxon>Insecta</taxon>
        <taxon>Pterygota</taxon>
        <taxon>Neoptera</taxon>
        <taxon>Paraneoptera</taxon>
        <taxon>Thysanoptera</taxon>
        <taxon>Terebrantia</taxon>
        <taxon>Thripoidea</taxon>
        <taxon>Thripidae</taxon>
        <taxon>Frankliniella</taxon>
    </lineage>
</organism>
<dbReference type="Proteomes" id="UP001219518">
    <property type="component" value="Unassembled WGS sequence"/>
</dbReference>
<dbReference type="AlphaFoldDB" id="A0AAE1LTS2"/>
<protein>
    <submittedName>
        <fullName evidence="2">Methylenetetrahydrofolate--tRNA-(Uracil-5-)-methyltransferase</fullName>
    </submittedName>
</protein>
<reference evidence="2" key="2">
    <citation type="journal article" date="2023" name="BMC Genomics">
        <title>Pest status, molecular evolution, and epigenetic factors derived from the genome assembly of Frankliniella fusca, a thysanopteran phytovirus vector.</title>
        <authorList>
            <person name="Catto M.A."/>
            <person name="Labadie P.E."/>
            <person name="Jacobson A.L."/>
            <person name="Kennedy G.G."/>
            <person name="Srinivasan R."/>
            <person name="Hunt B.G."/>
        </authorList>
    </citation>
    <scope>NUCLEOTIDE SEQUENCE</scope>
    <source>
        <strain evidence="2">PL_HMW_Pooled</strain>
    </source>
</reference>
<comment type="caution">
    <text evidence="2">The sequence shown here is derived from an EMBL/GenBank/DDBJ whole genome shotgun (WGS) entry which is preliminary data.</text>
</comment>
<accession>A0AAE1LTS2</accession>
<reference evidence="2" key="1">
    <citation type="submission" date="2021-07" db="EMBL/GenBank/DDBJ databases">
        <authorList>
            <person name="Catto M.A."/>
            <person name="Jacobson A."/>
            <person name="Kennedy G."/>
            <person name="Labadie P."/>
            <person name="Hunt B.G."/>
            <person name="Srinivasan R."/>
        </authorList>
    </citation>
    <scope>NUCLEOTIDE SEQUENCE</scope>
    <source>
        <strain evidence="2">PL_HMW_Pooled</strain>
        <tissue evidence="2">Head</tissue>
    </source>
</reference>
<dbReference type="EMBL" id="JAHWGI010001022">
    <property type="protein sequence ID" value="KAK3920759.1"/>
    <property type="molecule type" value="Genomic_DNA"/>
</dbReference>
<keyword evidence="3" id="KW-1185">Reference proteome</keyword>
<name>A0AAE1LTS2_9NEOP</name>
<evidence type="ECO:0000313" key="2">
    <source>
        <dbReference type="EMBL" id="KAK3932346.1"/>
    </source>
</evidence>
<evidence type="ECO:0000313" key="1">
    <source>
        <dbReference type="EMBL" id="KAK3920759.1"/>
    </source>
</evidence>